<dbReference type="AlphaFoldDB" id="A0A839N3H7"/>
<reference evidence="2 3" key="1">
    <citation type="submission" date="2020-08" db="EMBL/GenBank/DDBJ databases">
        <title>Sequencing the genomes of 1000 actinobacteria strains.</title>
        <authorList>
            <person name="Klenk H.-P."/>
        </authorList>
    </citation>
    <scope>NUCLEOTIDE SEQUENCE [LARGE SCALE GENOMIC DNA]</scope>
    <source>
        <strain evidence="2 3">DSM 105369</strain>
    </source>
</reference>
<dbReference type="InterPro" id="IPR011234">
    <property type="entry name" value="Fumarylacetoacetase-like_C"/>
</dbReference>
<name>A0A839N3H7_9MICO</name>
<evidence type="ECO:0000313" key="3">
    <source>
        <dbReference type="Proteomes" id="UP000559182"/>
    </source>
</evidence>
<organism evidence="2 3">
    <name type="scientific">Flexivirga oryzae</name>
    <dbReference type="NCBI Taxonomy" id="1794944"/>
    <lineage>
        <taxon>Bacteria</taxon>
        <taxon>Bacillati</taxon>
        <taxon>Actinomycetota</taxon>
        <taxon>Actinomycetes</taxon>
        <taxon>Micrococcales</taxon>
        <taxon>Dermacoccaceae</taxon>
        <taxon>Flexivirga</taxon>
    </lineage>
</organism>
<accession>A0A839N3H7</accession>
<sequence length="315" mass="33000">MRFGTAAIDGRTTAVVIDGLTAHPVPGGHSVEEIVSEGLDRALALGERAVRVPGAPLDQIRLLAPYRPTSIRDFVAFEEHVEGVRSSVEGAEGVPDAWYDAPTFYFANPHTVLGPGEEVARPTGCRALDFELEVGVVLGAGGSSLTEAQAADAIFGYTLFNDFSARDLQAREMQVGLGPAKGKDFGSALGPWIVTADEVADCVDADGFLSLRGTAEINGVQIGDDSLRHMGWPFPTLIAYASRDSAVRAGDLLGSGTLGNGGCLAELWGRRGSQLPPPLEPGDTVTIAVGRLGSLTNTIIEAAPAPALRPFRPRS</sequence>
<dbReference type="PANTHER" id="PTHR43211:SF1">
    <property type="entry name" value="BLL6422 PROTEIN"/>
    <property type="match status" value="1"/>
</dbReference>
<dbReference type="GO" id="GO:0003824">
    <property type="term" value="F:catalytic activity"/>
    <property type="evidence" value="ECO:0007669"/>
    <property type="project" value="InterPro"/>
</dbReference>
<dbReference type="Pfam" id="PF01557">
    <property type="entry name" value="FAA_hydrolase"/>
    <property type="match status" value="1"/>
</dbReference>
<comment type="caution">
    <text evidence="2">The sequence shown here is derived from an EMBL/GenBank/DDBJ whole genome shotgun (WGS) entry which is preliminary data.</text>
</comment>
<dbReference type="SUPFAM" id="SSF56529">
    <property type="entry name" value="FAH"/>
    <property type="match status" value="1"/>
</dbReference>
<gene>
    <name evidence="2" type="ORF">FHU39_001851</name>
</gene>
<dbReference type="EMBL" id="JACHVQ010000001">
    <property type="protein sequence ID" value="MBB2891867.1"/>
    <property type="molecule type" value="Genomic_DNA"/>
</dbReference>
<dbReference type="InterPro" id="IPR036663">
    <property type="entry name" value="Fumarylacetoacetase_C_sf"/>
</dbReference>
<feature type="domain" description="Fumarylacetoacetase-like C-terminal" evidence="1">
    <location>
        <begin position="71"/>
        <end position="299"/>
    </location>
</feature>
<dbReference type="Proteomes" id="UP000559182">
    <property type="component" value="Unassembled WGS sequence"/>
</dbReference>
<evidence type="ECO:0000259" key="1">
    <source>
        <dbReference type="Pfam" id="PF01557"/>
    </source>
</evidence>
<dbReference type="PANTHER" id="PTHR43211">
    <property type="entry name" value="FUMARYLACETOACETATE HYDROLASE"/>
    <property type="match status" value="1"/>
</dbReference>
<evidence type="ECO:0000313" key="2">
    <source>
        <dbReference type="EMBL" id="MBB2891867.1"/>
    </source>
</evidence>
<dbReference type="Gene3D" id="3.90.850.10">
    <property type="entry name" value="Fumarylacetoacetase-like, C-terminal domain"/>
    <property type="match status" value="1"/>
</dbReference>
<protein>
    <submittedName>
        <fullName evidence="2">2-keto-4-pentenoate hydratase/2-oxohepta-3-ene-1,7-dioic acid hydratase in catechol pathway</fullName>
    </submittedName>
</protein>
<keyword evidence="3" id="KW-1185">Reference proteome</keyword>
<proteinExistence type="predicted"/>
<dbReference type="RefSeq" id="WP_183320073.1">
    <property type="nucleotide sequence ID" value="NZ_JACHVQ010000001.1"/>
</dbReference>